<accession>A0A6C0CVL1</accession>
<name>A0A6C0CVL1_9ZZZZ</name>
<evidence type="ECO:0008006" key="2">
    <source>
        <dbReference type="Google" id="ProtNLM"/>
    </source>
</evidence>
<dbReference type="AlphaFoldDB" id="A0A6C0CVL1"/>
<dbReference type="Gene3D" id="3.30.40.220">
    <property type="match status" value="1"/>
</dbReference>
<evidence type="ECO:0000313" key="1">
    <source>
        <dbReference type="EMBL" id="QHT08263.1"/>
    </source>
</evidence>
<sequence length="190" mass="22758">MNYDEKKINIVGTGTRYQMKKVIKNDDDYIIKSRKEIDKLDLPLDIFEWEQQHNIINEIYENLKNNYVLKTSPDIIKIFKNQISNKLSGYKQQDTMKKVFDKDKIIKMEEVIEKLKNCGLKCYYCNENIYLLYKLVREMNQWSLDRINNDIGHTCENVFISCLECNLKKRTKNSDSFLFTKQLKINKLCD</sequence>
<dbReference type="EMBL" id="MN739493">
    <property type="protein sequence ID" value="QHT08263.1"/>
    <property type="molecule type" value="Genomic_DNA"/>
</dbReference>
<organism evidence="1">
    <name type="scientific">viral metagenome</name>
    <dbReference type="NCBI Taxonomy" id="1070528"/>
    <lineage>
        <taxon>unclassified sequences</taxon>
        <taxon>metagenomes</taxon>
        <taxon>organismal metagenomes</taxon>
    </lineage>
</organism>
<proteinExistence type="predicted"/>
<protein>
    <recommendedName>
        <fullName evidence="2">HNH domain-containing protein</fullName>
    </recommendedName>
</protein>
<reference evidence="1" key="1">
    <citation type="journal article" date="2020" name="Nature">
        <title>Giant virus diversity and host interactions through global metagenomics.</title>
        <authorList>
            <person name="Schulz F."/>
            <person name="Roux S."/>
            <person name="Paez-Espino D."/>
            <person name="Jungbluth S."/>
            <person name="Walsh D.A."/>
            <person name="Denef V.J."/>
            <person name="McMahon K.D."/>
            <person name="Konstantinidis K.T."/>
            <person name="Eloe-Fadrosh E.A."/>
            <person name="Kyrpides N.C."/>
            <person name="Woyke T."/>
        </authorList>
    </citation>
    <scope>NUCLEOTIDE SEQUENCE</scope>
    <source>
        <strain evidence="1">GVMAG-M-3300022752-66</strain>
    </source>
</reference>